<keyword evidence="9" id="KW-0675">Receptor</keyword>
<dbReference type="GO" id="GO:0044718">
    <property type="term" value="P:siderophore transmembrane transport"/>
    <property type="evidence" value="ECO:0007669"/>
    <property type="project" value="TreeGrafter"/>
</dbReference>
<evidence type="ECO:0000256" key="7">
    <source>
        <dbReference type="ARBA" id="ARBA00023077"/>
    </source>
</evidence>
<dbReference type="SUPFAM" id="SSF56935">
    <property type="entry name" value="Porins"/>
    <property type="match status" value="1"/>
</dbReference>
<evidence type="ECO:0008006" key="18">
    <source>
        <dbReference type="Google" id="ProtNLM"/>
    </source>
</evidence>
<dbReference type="STRING" id="1931275.BV914_03265"/>
<evidence type="ECO:0000313" key="17">
    <source>
        <dbReference type="Proteomes" id="UP000193303"/>
    </source>
</evidence>
<gene>
    <name evidence="16" type="ORF">BV912_00260</name>
</gene>
<dbReference type="InterPro" id="IPR037066">
    <property type="entry name" value="Plug_dom_sf"/>
</dbReference>
<feature type="domain" description="TonB-dependent receptor plug" evidence="15">
    <location>
        <begin position="59"/>
        <end position="167"/>
    </location>
</feature>
<comment type="similarity">
    <text evidence="2 11 12">Belongs to the TonB-dependent receptor family.</text>
</comment>
<evidence type="ECO:0000259" key="14">
    <source>
        <dbReference type="Pfam" id="PF00593"/>
    </source>
</evidence>
<dbReference type="EMBL" id="MTAB01000001">
    <property type="protein sequence ID" value="OSI25344.1"/>
    <property type="molecule type" value="Genomic_DNA"/>
</dbReference>
<evidence type="ECO:0000256" key="4">
    <source>
        <dbReference type="ARBA" id="ARBA00022452"/>
    </source>
</evidence>
<evidence type="ECO:0000256" key="10">
    <source>
        <dbReference type="ARBA" id="ARBA00023237"/>
    </source>
</evidence>
<evidence type="ECO:0000256" key="13">
    <source>
        <dbReference type="SAM" id="SignalP"/>
    </source>
</evidence>
<dbReference type="InterPro" id="IPR010949">
    <property type="entry name" value="TonB_Hb/transfer/lactofer_rcpt"/>
</dbReference>
<keyword evidence="5 11" id="KW-0812">Transmembrane</keyword>
<evidence type="ECO:0000256" key="2">
    <source>
        <dbReference type="ARBA" id="ARBA00009810"/>
    </source>
</evidence>
<dbReference type="PANTHER" id="PTHR30069">
    <property type="entry name" value="TONB-DEPENDENT OUTER MEMBRANE RECEPTOR"/>
    <property type="match status" value="1"/>
</dbReference>
<dbReference type="AlphaFoldDB" id="A0A1X3DLI9"/>
<evidence type="ECO:0000256" key="9">
    <source>
        <dbReference type="ARBA" id="ARBA00023170"/>
    </source>
</evidence>
<proteinExistence type="inferred from homology"/>
<dbReference type="InterPro" id="IPR000531">
    <property type="entry name" value="Beta-barrel_TonB"/>
</dbReference>
<name>A0A1X3DLI9_9NEIS</name>
<evidence type="ECO:0000256" key="5">
    <source>
        <dbReference type="ARBA" id="ARBA00022692"/>
    </source>
</evidence>
<dbReference type="Proteomes" id="UP000193303">
    <property type="component" value="Unassembled WGS sequence"/>
</dbReference>
<sequence length="805" mass="90897">MNKHKTFKPTILFILLSSAFSAQALAAETGKPDADSNVQLEAVEVKGNRAVKKLGSEKVRRKNLDENLVQDIHDMVRYDPGISVVEGGRAGSNGFAIRGVDKDRVAVNVDGLQQAESRSSEAFQELFGAYGNFNTNRNAAELENISEVAILKGADSLSAGSGALGGAVLYKTKSPKDYLKGEKDYYIGLKGGYISKSKQWMGSTTLAGRAGDVDGLFVFTRRHGHETKNHSGGADTSLDYTDENSFSHKGVARATPDPQNTASKSTLVKLGYHFNPYNYLSGVYEDYRQDRKTDELSNLFGRLGGEKRLRNDVSYRKRTGIEYENRLESGPWDSLKFNADKQKIEMSTMTWDLPLNYAKQGRNAEAFFRRRGLYQDLNQFKLSAEKHIDGESVTWDTAYGIGLNKGKYRSSNLEYLSLIYYPKILSSSKNTDEFLVSTKSKNQHIYWDNAIRFGSKLKLGLGARYDQVSMNTLESDSLSPNVKRQLVWKGIWNKQAKFKAPSYSVGLDWNVVPSLTLQSKYSTAFRAPTTDEMWFFFPNRDFYVQPNPDLKDERSKNIELGADWHGNWGNLKLSGFYTRYKNFIDFIYIGGKRHEKLGEDGKITQESWISPTYQNRNRNKATVKGLELQSIWNLDSIGLPKGAFTSLAASYIKGSAEGDIPLNALQPFNAVWGLGYRHPENRWSAVTNFSYFARKKPEDTTRAYDRPKELWPYAKHSRNVFLVDLLGHYQFNKNVSLRGGIFNLFNKKYYTWDSLRSIREFGAVNRVNNCVNDKGIAQHASCAHDGIQRFSAPGRNFSVVLEAKF</sequence>
<evidence type="ECO:0000256" key="11">
    <source>
        <dbReference type="PROSITE-ProRule" id="PRU01360"/>
    </source>
</evidence>
<dbReference type="Gene3D" id="2.40.170.20">
    <property type="entry name" value="TonB-dependent receptor, beta-barrel domain"/>
    <property type="match status" value="1"/>
</dbReference>
<comment type="caution">
    <text evidence="16">The sequence shown here is derived from an EMBL/GenBank/DDBJ whole genome shotgun (WGS) entry which is preliminary data.</text>
</comment>
<dbReference type="NCBIfam" id="TIGR01786">
    <property type="entry name" value="TonB-hemlactrns"/>
    <property type="match status" value="1"/>
</dbReference>
<dbReference type="CDD" id="cd01347">
    <property type="entry name" value="ligand_gated_channel"/>
    <property type="match status" value="1"/>
</dbReference>
<evidence type="ECO:0000256" key="6">
    <source>
        <dbReference type="ARBA" id="ARBA00022729"/>
    </source>
</evidence>
<evidence type="ECO:0000256" key="12">
    <source>
        <dbReference type="RuleBase" id="RU003357"/>
    </source>
</evidence>
<dbReference type="Pfam" id="PF00593">
    <property type="entry name" value="TonB_dep_Rec_b-barrel"/>
    <property type="match status" value="1"/>
</dbReference>
<feature type="signal peptide" evidence="13">
    <location>
        <begin position="1"/>
        <end position="26"/>
    </location>
</feature>
<reference evidence="17" key="1">
    <citation type="submission" date="2017-01" db="EMBL/GenBank/DDBJ databases">
        <authorList>
            <person name="Mah S.A."/>
            <person name="Swanson W.J."/>
            <person name="Moy G.W."/>
            <person name="Vacquier V.D."/>
        </authorList>
    </citation>
    <scope>NUCLEOTIDE SEQUENCE [LARGE SCALE GENOMIC DNA]</scope>
    <source>
        <strain evidence="17">124861</strain>
    </source>
</reference>
<keyword evidence="8 11" id="KW-0472">Membrane</keyword>
<dbReference type="InterPro" id="IPR039426">
    <property type="entry name" value="TonB-dep_rcpt-like"/>
</dbReference>
<dbReference type="GO" id="GO:0015344">
    <property type="term" value="F:siderophore uptake transmembrane transporter activity"/>
    <property type="evidence" value="ECO:0007669"/>
    <property type="project" value="TreeGrafter"/>
</dbReference>
<comment type="subcellular location">
    <subcellularLocation>
        <location evidence="1 11">Cell outer membrane</location>
        <topology evidence="1 11">Multi-pass membrane protein</topology>
    </subcellularLocation>
</comment>
<evidence type="ECO:0000256" key="8">
    <source>
        <dbReference type="ARBA" id="ARBA00023136"/>
    </source>
</evidence>
<protein>
    <recommendedName>
        <fullName evidence="18">Ligand-gated channel protein</fullName>
    </recommendedName>
</protein>
<dbReference type="PROSITE" id="PS52016">
    <property type="entry name" value="TONB_DEPENDENT_REC_3"/>
    <property type="match status" value="1"/>
</dbReference>
<organism evidence="16 17">
    <name type="scientific">Neisseria dumasiana</name>
    <dbReference type="NCBI Taxonomy" id="1931275"/>
    <lineage>
        <taxon>Bacteria</taxon>
        <taxon>Pseudomonadati</taxon>
        <taxon>Pseudomonadota</taxon>
        <taxon>Betaproteobacteria</taxon>
        <taxon>Neisseriales</taxon>
        <taxon>Neisseriaceae</taxon>
        <taxon>Neisseria</taxon>
    </lineage>
</organism>
<evidence type="ECO:0000256" key="1">
    <source>
        <dbReference type="ARBA" id="ARBA00004571"/>
    </source>
</evidence>
<dbReference type="InterPro" id="IPR036942">
    <property type="entry name" value="Beta-barrel_TonB_sf"/>
</dbReference>
<evidence type="ECO:0000313" key="16">
    <source>
        <dbReference type="EMBL" id="OSI25344.1"/>
    </source>
</evidence>
<keyword evidence="6 13" id="KW-0732">Signal</keyword>
<keyword evidence="3 11" id="KW-0813">Transport</keyword>
<dbReference type="Pfam" id="PF07715">
    <property type="entry name" value="Plug"/>
    <property type="match status" value="1"/>
</dbReference>
<accession>A0A1X3DLI9</accession>
<dbReference type="OrthoDB" id="9764669at2"/>
<feature type="domain" description="TonB-dependent receptor-like beta-barrel" evidence="14">
    <location>
        <begin position="275"/>
        <end position="744"/>
    </location>
</feature>
<keyword evidence="10 11" id="KW-0998">Cell outer membrane</keyword>
<dbReference type="RefSeq" id="WP_085357517.1">
    <property type="nucleotide sequence ID" value="NZ_MTAB01000001.1"/>
</dbReference>
<dbReference type="Gene3D" id="2.170.130.10">
    <property type="entry name" value="TonB-dependent receptor, plug domain"/>
    <property type="match status" value="1"/>
</dbReference>
<feature type="chain" id="PRO_5013298733" description="Ligand-gated channel protein" evidence="13">
    <location>
        <begin position="27"/>
        <end position="805"/>
    </location>
</feature>
<dbReference type="PANTHER" id="PTHR30069:SF29">
    <property type="entry name" value="HEMOGLOBIN AND HEMOGLOBIN-HAPTOGLOBIN-BINDING PROTEIN 1-RELATED"/>
    <property type="match status" value="1"/>
</dbReference>
<dbReference type="InterPro" id="IPR012910">
    <property type="entry name" value="Plug_dom"/>
</dbReference>
<keyword evidence="7 12" id="KW-0798">TonB box</keyword>
<evidence type="ECO:0000259" key="15">
    <source>
        <dbReference type="Pfam" id="PF07715"/>
    </source>
</evidence>
<keyword evidence="4 11" id="KW-1134">Transmembrane beta strand</keyword>
<dbReference type="GO" id="GO:0009279">
    <property type="term" value="C:cell outer membrane"/>
    <property type="evidence" value="ECO:0007669"/>
    <property type="project" value="UniProtKB-SubCell"/>
</dbReference>
<evidence type="ECO:0000256" key="3">
    <source>
        <dbReference type="ARBA" id="ARBA00022448"/>
    </source>
</evidence>